<keyword evidence="2" id="KW-1185">Reference proteome</keyword>
<dbReference type="EMBL" id="BMAO01007516">
    <property type="protein sequence ID" value="GFR16491.1"/>
    <property type="molecule type" value="Genomic_DNA"/>
</dbReference>
<accession>A0A8X6JR37</accession>
<proteinExistence type="predicted"/>
<organism evidence="1 2">
    <name type="scientific">Trichonephila clavata</name>
    <name type="common">Joro spider</name>
    <name type="synonym">Nephila clavata</name>
    <dbReference type="NCBI Taxonomy" id="2740835"/>
    <lineage>
        <taxon>Eukaryota</taxon>
        <taxon>Metazoa</taxon>
        <taxon>Ecdysozoa</taxon>
        <taxon>Arthropoda</taxon>
        <taxon>Chelicerata</taxon>
        <taxon>Arachnida</taxon>
        <taxon>Araneae</taxon>
        <taxon>Araneomorphae</taxon>
        <taxon>Entelegynae</taxon>
        <taxon>Araneoidea</taxon>
        <taxon>Nephilidae</taxon>
        <taxon>Trichonephila</taxon>
    </lineage>
</organism>
<protein>
    <submittedName>
        <fullName evidence="1">Uncharacterized protein</fullName>
    </submittedName>
</protein>
<dbReference type="OrthoDB" id="10335888at2759"/>
<reference evidence="1" key="1">
    <citation type="submission" date="2020-07" db="EMBL/GenBank/DDBJ databases">
        <title>Multicomponent nature underlies the extraordinary mechanical properties of spider dragline silk.</title>
        <authorList>
            <person name="Kono N."/>
            <person name="Nakamura H."/>
            <person name="Mori M."/>
            <person name="Yoshida Y."/>
            <person name="Ohtoshi R."/>
            <person name="Malay A.D."/>
            <person name="Moran D.A.P."/>
            <person name="Tomita M."/>
            <person name="Numata K."/>
            <person name="Arakawa K."/>
        </authorList>
    </citation>
    <scope>NUCLEOTIDE SEQUENCE</scope>
</reference>
<evidence type="ECO:0000313" key="1">
    <source>
        <dbReference type="EMBL" id="GFR16491.1"/>
    </source>
</evidence>
<comment type="caution">
    <text evidence="1">The sequence shown here is derived from an EMBL/GenBank/DDBJ whole genome shotgun (WGS) entry which is preliminary data.</text>
</comment>
<gene>
    <name evidence="1" type="ORF">TNCT_301431</name>
</gene>
<evidence type="ECO:0000313" key="2">
    <source>
        <dbReference type="Proteomes" id="UP000887116"/>
    </source>
</evidence>
<sequence length="104" mass="12251">MNLKPVEMKNILHSVFGGSTLRRQDHRLYEITLQNVSNGFNFDIQVLDQPIICEKIPRINKEIGDKELKRKNITLTDHRRGYPDIELLIGADFCRHYYLQIFGH</sequence>
<dbReference type="Proteomes" id="UP000887116">
    <property type="component" value="Unassembled WGS sequence"/>
</dbReference>
<name>A0A8X6JR37_TRICU</name>
<dbReference type="AlphaFoldDB" id="A0A8X6JR37"/>